<feature type="domain" description="Aminoglycoside phosphotransferase" evidence="1">
    <location>
        <begin position="39"/>
        <end position="236"/>
    </location>
</feature>
<name>A0A967B4V4_9MICO</name>
<accession>A0A967B4V4</accession>
<dbReference type="EMBL" id="JAAOIV010000014">
    <property type="protein sequence ID" value="NHN57310.1"/>
    <property type="molecule type" value="Genomic_DNA"/>
</dbReference>
<keyword evidence="3" id="KW-1185">Reference proteome</keyword>
<evidence type="ECO:0000313" key="2">
    <source>
        <dbReference type="EMBL" id="NHN57310.1"/>
    </source>
</evidence>
<gene>
    <name evidence="2" type="ORF">G9U51_16180</name>
</gene>
<proteinExistence type="predicted"/>
<dbReference type="InterPro" id="IPR011009">
    <property type="entry name" value="Kinase-like_dom_sf"/>
</dbReference>
<dbReference type="InterPro" id="IPR002575">
    <property type="entry name" value="Aminoglycoside_PTrfase"/>
</dbReference>
<protein>
    <submittedName>
        <fullName evidence="2">Phosphotransferase</fullName>
    </submittedName>
</protein>
<sequence>MSDRQRELLDTWLPDAHVVANHSWGLVQTTVVEVYAGGARLIVKAGGPQDHHIERELRAHREWLAPWVRTGHAPQLVHGDVEAKLLVTRYLPGTLVQGHPAQDDPETYRQAGALLATFHAQSSTVDDTWERRNRERLLSDLDGPHRIDPVSTQRLRAEVSSWPDAPATLVPTHGDWQPRNWLIDGEIVRVIDFGRAELRPAVTDFARLERQDFARDPALEAAFIEGYGIDPRSPDLWRRTMVTEAIGTAVWAYGVGDEDFEQHGHRMIAALLDEPLAQNAQLGDPRP</sequence>
<dbReference type="Pfam" id="PF01636">
    <property type="entry name" value="APH"/>
    <property type="match status" value="1"/>
</dbReference>
<dbReference type="Proteomes" id="UP000744769">
    <property type="component" value="Unassembled WGS sequence"/>
</dbReference>
<reference evidence="2" key="1">
    <citation type="submission" date="2020-03" db="EMBL/GenBank/DDBJ databases">
        <title>Draft sequencing of Calidifontibacter sp. DB0510.</title>
        <authorList>
            <person name="Kim D.-U."/>
        </authorList>
    </citation>
    <scope>NUCLEOTIDE SEQUENCE</scope>
    <source>
        <strain evidence="2">DB0510</strain>
    </source>
</reference>
<dbReference type="AlphaFoldDB" id="A0A967B4V4"/>
<comment type="caution">
    <text evidence="2">The sequence shown here is derived from an EMBL/GenBank/DDBJ whole genome shotgun (WGS) entry which is preliminary data.</text>
</comment>
<organism evidence="2 3">
    <name type="scientific">Metallococcus carri</name>
    <dbReference type="NCBI Taxonomy" id="1656884"/>
    <lineage>
        <taxon>Bacteria</taxon>
        <taxon>Bacillati</taxon>
        <taxon>Actinomycetota</taxon>
        <taxon>Actinomycetes</taxon>
        <taxon>Micrococcales</taxon>
        <taxon>Dermacoccaceae</taxon>
        <taxon>Metallococcus</taxon>
    </lineage>
</organism>
<evidence type="ECO:0000259" key="1">
    <source>
        <dbReference type="Pfam" id="PF01636"/>
    </source>
</evidence>
<dbReference type="SUPFAM" id="SSF56112">
    <property type="entry name" value="Protein kinase-like (PK-like)"/>
    <property type="match status" value="1"/>
</dbReference>
<dbReference type="Gene3D" id="3.90.1200.10">
    <property type="match status" value="1"/>
</dbReference>
<evidence type="ECO:0000313" key="3">
    <source>
        <dbReference type="Proteomes" id="UP000744769"/>
    </source>
</evidence>